<evidence type="ECO:0000313" key="3">
    <source>
        <dbReference type="Proteomes" id="UP000661507"/>
    </source>
</evidence>
<dbReference type="EMBL" id="BMKW01000008">
    <property type="protein sequence ID" value="GGJ25321.1"/>
    <property type="molecule type" value="Genomic_DNA"/>
</dbReference>
<evidence type="ECO:0000256" key="1">
    <source>
        <dbReference type="SAM" id="MobiDB-lite"/>
    </source>
</evidence>
<accession>A0A917KR11</accession>
<evidence type="ECO:0000313" key="2">
    <source>
        <dbReference type="EMBL" id="GGJ25321.1"/>
    </source>
</evidence>
<reference evidence="2" key="2">
    <citation type="submission" date="2020-09" db="EMBL/GenBank/DDBJ databases">
        <authorList>
            <person name="Sun Q."/>
            <person name="Zhou Y."/>
        </authorList>
    </citation>
    <scope>NUCLEOTIDE SEQUENCE</scope>
    <source>
        <strain evidence="2">CGMCC 1.3617</strain>
    </source>
</reference>
<keyword evidence="3" id="KW-1185">Reference proteome</keyword>
<sequence length="151" mass="15202">MGSDRPLAGRRAFAVGDDASRGEGRWRATSGWDRYDGFPNGHESLGGTSGGSFAQAELGGDFGDGKVEGPLQAAVLSSIAPSDPEPDGNCGIGEVAREAAKIVCPRAEVALPAAVAVLQLEGLALAAQGKPILGGATLFAITVGPNSFARP</sequence>
<dbReference type="Proteomes" id="UP000661507">
    <property type="component" value="Unassembled WGS sequence"/>
</dbReference>
<gene>
    <name evidence="2" type="ORF">GCM10011320_35890</name>
</gene>
<proteinExistence type="predicted"/>
<comment type="caution">
    <text evidence="2">The sequence shown here is derived from an EMBL/GenBank/DDBJ whole genome shotgun (WGS) entry which is preliminary data.</text>
</comment>
<dbReference type="AlphaFoldDB" id="A0A917KR11"/>
<protein>
    <submittedName>
        <fullName evidence="2">Uncharacterized protein</fullName>
    </submittedName>
</protein>
<organism evidence="2 3">
    <name type="scientific">Neoroseomonas lacus</name>
    <dbReference type="NCBI Taxonomy" id="287609"/>
    <lineage>
        <taxon>Bacteria</taxon>
        <taxon>Pseudomonadati</taxon>
        <taxon>Pseudomonadota</taxon>
        <taxon>Alphaproteobacteria</taxon>
        <taxon>Acetobacterales</taxon>
        <taxon>Acetobacteraceae</taxon>
        <taxon>Neoroseomonas</taxon>
    </lineage>
</organism>
<name>A0A917KR11_9PROT</name>
<reference evidence="2" key="1">
    <citation type="journal article" date="2014" name="Int. J. Syst. Evol. Microbiol.">
        <title>Complete genome sequence of Corynebacterium casei LMG S-19264T (=DSM 44701T), isolated from a smear-ripened cheese.</title>
        <authorList>
            <consortium name="US DOE Joint Genome Institute (JGI-PGF)"/>
            <person name="Walter F."/>
            <person name="Albersmeier A."/>
            <person name="Kalinowski J."/>
            <person name="Ruckert C."/>
        </authorList>
    </citation>
    <scope>NUCLEOTIDE SEQUENCE</scope>
    <source>
        <strain evidence="2">CGMCC 1.3617</strain>
    </source>
</reference>
<feature type="region of interest" description="Disordered" evidence="1">
    <location>
        <begin position="1"/>
        <end position="63"/>
    </location>
</feature>
<dbReference type="RefSeq" id="WP_188969068.1">
    <property type="nucleotide sequence ID" value="NZ_BMKW01000008.1"/>
</dbReference>